<comment type="caution">
    <text evidence="1">The sequence shown here is derived from an EMBL/GenBank/DDBJ whole genome shotgun (WGS) entry which is preliminary data.</text>
</comment>
<name>A0A427AWP3_ENSVE</name>
<sequence>MNLAGGPLLNGWNSRKIRVHGIWTVITVFRSPNHLFEVDKWWRGTEIREREKHRDREPSPCRLCGGDLDQRIAGSRVIIRVVLIESTFR</sequence>
<evidence type="ECO:0000313" key="2">
    <source>
        <dbReference type="Proteomes" id="UP000287651"/>
    </source>
</evidence>
<dbReference type="Proteomes" id="UP000287651">
    <property type="component" value="Unassembled WGS sequence"/>
</dbReference>
<organism evidence="1 2">
    <name type="scientific">Ensete ventricosum</name>
    <name type="common">Abyssinian banana</name>
    <name type="synonym">Musa ensete</name>
    <dbReference type="NCBI Taxonomy" id="4639"/>
    <lineage>
        <taxon>Eukaryota</taxon>
        <taxon>Viridiplantae</taxon>
        <taxon>Streptophyta</taxon>
        <taxon>Embryophyta</taxon>
        <taxon>Tracheophyta</taxon>
        <taxon>Spermatophyta</taxon>
        <taxon>Magnoliopsida</taxon>
        <taxon>Liliopsida</taxon>
        <taxon>Zingiberales</taxon>
        <taxon>Musaceae</taxon>
        <taxon>Ensete</taxon>
    </lineage>
</organism>
<proteinExistence type="predicted"/>
<reference evidence="1 2" key="1">
    <citation type="journal article" date="2014" name="Agronomy (Basel)">
        <title>A Draft Genome Sequence for Ensete ventricosum, the Drought-Tolerant Tree Against Hunger.</title>
        <authorList>
            <person name="Harrison J."/>
            <person name="Moore K.A."/>
            <person name="Paszkiewicz K."/>
            <person name="Jones T."/>
            <person name="Grant M."/>
            <person name="Ambacheew D."/>
            <person name="Muzemil S."/>
            <person name="Studholme D.J."/>
        </authorList>
    </citation>
    <scope>NUCLEOTIDE SEQUENCE [LARGE SCALE GENOMIC DNA]</scope>
</reference>
<accession>A0A427AWP3</accession>
<protein>
    <submittedName>
        <fullName evidence="1">Uncharacterized protein</fullName>
    </submittedName>
</protein>
<dbReference type="EMBL" id="AMZH03001119">
    <property type="protein sequence ID" value="RRT80537.1"/>
    <property type="molecule type" value="Genomic_DNA"/>
</dbReference>
<dbReference type="AlphaFoldDB" id="A0A427AWP3"/>
<gene>
    <name evidence="1" type="ORF">B296_00023596</name>
</gene>
<evidence type="ECO:0000313" key="1">
    <source>
        <dbReference type="EMBL" id="RRT80537.1"/>
    </source>
</evidence>